<evidence type="ECO:0008006" key="3">
    <source>
        <dbReference type="Google" id="ProtNLM"/>
    </source>
</evidence>
<dbReference type="Proteomes" id="UP001589783">
    <property type="component" value="Unassembled WGS sequence"/>
</dbReference>
<name>A0ABV6HF10_9ACTN</name>
<gene>
    <name evidence="1" type="ORF">ACFFJD_16840</name>
</gene>
<comment type="caution">
    <text evidence="1">The sequence shown here is derived from an EMBL/GenBank/DDBJ whole genome shotgun (WGS) entry which is preliminary data.</text>
</comment>
<reference evidence="1 2" key="1">
    <citation type="submission" date="2024-09" db="EMBL/GenBank/DDBJ databases">
        <authorList>
            <person name="Sun Q."/>
            <person name="Mori K."/>
        </authorList>
    </citation>
    <scope>NUCLEOTIDE SEQUENCE [LARGE SCALE GENOMIC DNA]</scope>
    <source>
        <strain evidence="1 2">CCM 7957</strain>
    </source>
</reference>
<evidence type="ECO:0000313" key="1">
    <source>
        <dbReference type="EMBL" id="MFC0316513.1"/>
    </source>
</evidence>
<evidence type="ECO:0000313" key="2">
    <source>
        <dbReference type="Proteomes" id="UP001589783"/>
    </source>
</evidence>
<sequence>MALPPLPLSPNYAFGYLDESLIVRSANGPGAQVRLEVGESYSWTDENADYRLTLLARNTDEDLVQRYRRGPMMVGRSPYSGTFELSVRPDPAARRGVRSEIRTVEIGS</sequence>
<organism evidence="1 2">
    <name type="scientific">Gordonia phosphorivorans</name>
    <dbReference type="NCBI Taxonomy" id="1056982"/>
    <lineage>
        <taxon>Bacteria</taxon>
        <taxon>Bacillati</taxon>
        <taxon>Actinomycetota</taxon>
        <taxon>Actinomycetes</taxon>
        <taxon>Mycobacteriales</taxon>
        <taxon>Gordoniaceae</taxon>
        <taxon>Gordonia</taxon>
    </lineage>
</organism>
<dbReference type="RefSeq" id="WP_382366276.1">
    <property type="nucleotide sequence ID" value="NZ_JBHLWV010000051.1"/>
</dbReference>
<accession>A0ABV6HF10</accession>
<protein>
    <recommendedName>
        <fullName evidence="3">Proteinase inhibitor I42 chagasin domain-containing protein</fullName>
    </recommendedName>
</protein>
<proteinExistence type="predicted"/>
<dbReference type="EMBL" id="JBHLWV010000051">
    <property type="protein sequence ID" value="MFC0316513.1"/>
    <property type="molecule type" value="Genomic_DNA"/>
</dbReference>
<keyword evidence="2" id="KW-1185">Reference proteome</keyword>